<evidence type="ECO:0000256" key="1">
    <source>
        <dbReference type="SAM" id="Phobius"/>
    </source>
</evidence>
<dbReference type="RefSeq" id="WP_118052077.1">
    <property type="nucleotide sequence ID" value="NZ_CACRUK010000043.1"/>
</dbReference>
<comment type="caution">
    <text evidence="2">The sequence shown here is derived from an EMBL/GenBank/DDBJ whole genome shotgun (WGS) entry which is preliminary data.</text>
</comment>
<keyword evidence="1" id="KW-1133">Transmembrane helix</keyword>
<sequence length="218" mass="24804">MRGIILKDLYEGFCIRKNTLNWAISMIFISFLTGINSMMRGPYGFLLIVVLLFPIMGSTLLQMTVEQDEKSEFDRIQLTYPLSKREIVLSKYLGGLLVQGGMILYSFLFLLVYVYGYKTLTFGEAISTWGIGVAGSLVYFSVSYMVYFWLGNMKGVIFTFITMAVLVIGFVFSVFNVGLEELMQVDKSIWVLCLWGMAAVFIALSYWISVKIYAKKHS</sequence>
<reference evidence="2" key="1">
    <citation type="submission" date="2022-12" db="EMBL/GenBank/DDBJ databases">
        <title>Genome of R. gnavus strain RSHDN_123.</title>
        <authorList>
            <person name="Abdugheni R."/>
        </authorList>
    </citation>
    <scope>NUCLEOTIDE SEQUENCE</scope>
    <source>
        <strain evidence="2">RSHDN_123</strain>
    </source>
</reference>
<keyword evidence="1" id="KW-0472">Membrane</keyword>
<evidence type="ECO:0000313" key="3">
    <source>
        <dbReference type="Proteomes" id="UP001148455"/>
    </source>
</evidence>
<feature type="transmembrane region" description="Helical" evidence="1">
    <location>
        <begin position="189"/>
        <end position="208"/>
    </location>
</feature>
<proteinExistence type="predicted"/>
<dbReference type="InterPro" id="IPR025699">
    <property type="entry name" value="ABC2_memb-like"/>
</dbReference>
<accession>A0A414PDI6</accession>
<organism evidence="2 3">
    <name type="scientific">Mediterraneibacter gnavus</name>
    <name type="common">Ruminococcus gnavus</name>
    <dbReference type="NCBI Taxonomy" id="33038"/>
    <lineage>
        <taxon>Bacteria</taxon>
        <taxon>Bacillati</taxon>
        <taxon>Bacillota</taxon>
        <taxon>Clostridia</taxon>
        <taxon>Lachnospirales</taxon>
        <taxon>Lachnospiraceae</taxon>
        <taxon>Mediterraneibacter</taxon>
    </lineage>
</organism>
<name>A0A414PDI6_MEDGN</name>
<dbReference type="EMBL" id="JAPZED010000034">
    <property type="protein sequence ID" value="MCZ7695286.1"/>
    <property type="molecule type" value="Genomic_DNA"/>
</dbReference>
<feature type="transmembrane region" description="Helical" evidence="1">
    <location>
        <begin position="128"/>
        <end position="150"/>
    </location>
</feature>
<dbReference type="Proteomes" id="UP001148455">
    <property type="component" value="Unassembled WGS sequence"/>
</dbReference>
<feature type="transmembrane region" description="Helical" evidence="1">
    <location>
        <begin position="92"/>
        <end position="116"/>
    </location>
</feature>
<dbReference type="AlphaFoldDB" id="A0A414PDI6"/>
<feature type="transmembrane region" description="Helical" evidence="1">
    <location>
        <begin position="157"/>
        <end position="177"/>
    </location>
</feature>
<feature type="transmembrane region" description="Helical" evidence="1">
    <location>
        <begin position="20"/>
        <end position="39"/>
    </location>
</feature>
<protein>
    <submittedName>
        <fullName evidence="2">ABC-2 transporter permease</fullName>
    </submittedName>
</protein>
<evidence type="ECO:0000313" key="2">
    <source>
        <dbReference type="EMBL" id="MCZ7695286.1"/>
    </source>
</evidence>
<feature type="transmembrane region" description="Helical" evidence="1">
    <location>
        <begin position="45"/>
        <end position="65"/>
    </location>
</feature>
<keyword evidence="1" id="KW-0812">Transmembrane</keyword>
<gene>
    <name evidence="2" type="ORF">O8D18_14965</name>
</gene>
<dbReference type="Pfam" id="PF13346">
    <property type="entry name" value="ABC2_membrane_5"/>
    <property type="match status" value="1"/>
</dbReference>